<dbReference type="AlphaFoldDB" id="A0A1Y2HCF9"/>
<evidence type="ECO:0000313" key="2">
    <source>
        <dbReference type="EMBL" id="ORZ32280.1"/>
    </source>
</evidence>
<evidence type="ECO:0000256" key="1">
    <source>
        <dbReference type="SAM" id="MobiDB-lite"/>
    </source>
</evidence>
<gene>
    <name evidence="2" type="ORF">BCR44DRAFT_95310</name>
</gene>
<reference evidence="2 3" key="1">
    <citation type="submission" date="2016-07" db="EMBL/GenBank/DDBJ databases">
        <title>Pervasive Adenine N6-methylation of Active Genes in Fungi.</title>
        <authorList>
            <consortium name="DOE Joint Genome Institute"/>
            <person name="Mondo S.J."/>
            <person name="Dannebaum R.O."/>
            <person name="Kuo R.C."/>
            <person name="Labutti K."/>
            <person name="Haridas S."/>
            <person name="Kuo A."/>
            <person name="Salamov A."/>
            <person name="Ahrendt S.R."/>
            <person name="Lipzen A."/>
            <person name="Sullivan W."/>
            <person name="Andreopoulos W.B."/>
            <person name="Clum A."/>
            <person name="Lindquist E."/>
            <person name="Daum C."/>
            <person name="Ramamoorthy G.K."/>
            <person name="Gryganskyi A."/>
            <person name="Culley D."/>
            <person name="Magnuson J.K."/>
            <person name="James T.Y."/>
            <person name="O'Malley M.A."/>
            <person name="Stajich J.E."/>
            <person name="Spatafora J.W."/>
            <person name="Visel A."/>
            <person name="Grigoriev I.V."/>
        </authorList>
    </citation>
    <scope>NUCLEOTIDE SEQUENCE [LARGE SCALE GENOMIC DNA]</scope>
    <source>
        <strain evidence="2 3">PL171</strain>
    </source>
</reference>
<dbReference type="Proteomes" id="UP000193411">
    <property type="component" value="Unassembled WGS sequence"/>
</dbReference>
<comment type="caution">
    <text evidence="2">The sequence shown here is derived from an EMBL/GenBank/DDBJ whole genome shotgun (WGS) entry which is preliminary data.</text>
</comment>
<accession>A0A1Y2HCF9</accession>
<proteinExistence type="predicted"/>
<organism evidence="2 3">
    <name type="scientific">Catenaria anguillulae PL171</name>
    <dbReference type="NCBI Taxonomy" id="765915"/>
    <lineage>
        <taxon>Eukaryota</taxon>
        <taxon>Fungi</taxon>
        <taxon>Fungi incertae sedis</taxon>
        <taxon>Blastocladiomycota</taxon>
        <taxon>Blastocladiomycetes</taxon>
        <taxon>Blastocladiales</taxon>
        <taxon>Catenariaceae</taxon>
        <taxon>Catenaria</taxon>
    </lineage>
</organism>
<protein>
    <submittedName>
        <fullName evidence="2">Uncharacterized protein</fullName>
    </submittedName>
</protein>
<feature type="compositionally biased region" description="Low complexity" evidence="1">
    <location>
        <begin position="240"/>
        <end position="262"/>
    </location>
</feature>
<dbReference type="EMBL" id="MCFL01000048">
    <property type="protein sequence ID" value="ORZ32280.1"/>
    <property type="molecule type" value="Genomic_DNA"/>
</dbReference>
<feature type="region of interest" description="Disordered" evidence="1">
    <location>
        <begin position="225"/>
        <end position="262"/>
    </location>
</feature>
<name>A0A1Y2HCF9_9FUNG</name>
<keyword evidence="3" id="KW-1185">Reference proteome</keyword>
<evidence type="ECO:0000313" key="3">
    <source>
        <dbReference type="Proteomes" id="UP000193411"/>
    </source>
</evidence>
<sequence length="539" mass="56565">MPVYNPLLRRQILQPSASAAIVIHRGKSKHARRVGFRTSKRMRFLTLLIVGLLLSGTVIDQVEAFRFFRRIGGFFRRAATRVFRVVTRIPVIGNKVQAVANVVRSVARGDIKGALVGAATNLGPLAKIRSIANVVSKIPGVGSKLGSVTGALNSFSRLDIKGGIKHAKGIGGDLKNIARSKIAVLRPIGGIVKSVARGDIGGALGSVTQMASGVVGGLIPQMAPQPEAEAEEPPEPLPAPAASVEAGPPAGELAQAQAAPAPVSAPVRNQQPVTRASQAITQVRTQPAQALPSYSQQPAIGANANPATAPGAFGGPFAAAQQPGFPSSFSSPVNTPQPLVYGSATVQNIPGAMPVPFSGGQQLQAMPFNGFSQAHLQQQQVAFASMMGNGFQFQPNPNVYGLSAFTYPTMGASAVPIIPGQCYCPCASMAAQSVVPPPPTSCGCGDSRSWMTPHDEDEYFAGDQEYIDEISVADGGRIPMRVLQVIRAIQAGRIGQYVNNNVVEDGGRWQPKQRTRIVRRVRIGKNGAGIAGRGGRRRQ</sequence>